<keyword evidence="7" id="KW-1185">Reference proteome</keyword>
<keyword evidence="3 4" id="KW-0456">Lyase</keyword>
<dbReference type="PANTHER" id="PTHR12599">
    <property type="entry name" value="PTERIN-4-ALPHA-CARBINOLAMINE DEHYDRATASE"/>
    <property type="match status" value="1"/>
</dbReference>
<dbReference type="InterPro" id="IPR036428">
    <property type="entry name" value="PCD_sf"/>
</dbReference>
<dbReference type="Gene3D" id="3.30.1360.20">
    <property type="entry name" value="Transcriptional coactivator/pterin dehydratase"/>
    <property type="match status" value="1"/>
</dbReference>
<dbReference type="InterPro" id="IPR001533">
    <property type="entry name" value="Pterin_deHydtase"/>
</dbReference>
<protein>
    <recommendedName>
        <fullName evidence="4">Putative pterin-4-alpha-carbinolamine dehydratase</fullName>
        <shortName evidence="4">PHS</shortName>
        <ecNumber evidence="4">4.2.1.96</ecNumber>
    </recommendedName>
    <alternativeName>
        <fullName evidence="4">4-alpha-hydroxy-tetrahydropterin dehydratase</fullName>
    </alternativeName>
    <alternativeName>
        <fullName evidence="4">Pterin carbinolamine dehydratase</fullName>
        <shortName evidence="4">PCD</shortName>
    </alternativeName>
</protein>
<dbReference type="AlphaFoldDB" id="A0A423PLA3"/>
<evidence type="ECO:0000313" key="7">
    <source>
        <dbReference type="Proteomes" id="UP000283993"/>
    </source>
</evidence>
<evidence type="ECO:0000313" key="6">
    <source>
        <dbReference type="EMBL" id="ROO26376.1"/>
    </source>
</evidence>
<dbReference type="HAMAP" id="MF_00434">
    <property type="entry name" value="Pterin_4_alpha"/>
    <property type="match status" value="1"/>
</dbReference>
<dbReference type="NCBIfam" id="NF002019">
    <property type="entry name" value="PRK00823.1-4"/>
    <property type="match status" value="1"/>
</dbReference>
<dbReference type="EC" id="4.2.1.96" evidence="4"/>
<reference evidence="6 7" key="1">
    <citation type="submission" date="2013-10" db="EMBL/GenBank/DDBJ databases">
        <title>Salinisphaera orenii MK-B5 Genome Sequencing.</title>
        <authorList>
            <person name="Lai Q."/>
            <person name="Li C."/>
            <person name="Shao Z."/>
        </authorList>
    </citation>
    <scope>NUCLEOTIDE SEQUENCE [LARGE SCALE GENOMIC DNA]</scope>
    <source>
        <strain evidence="6 7">MK-B5</strain>
    </source>
</reference>
<dbReference type="SUPFAM" id="SSF55248">
    <property type="entry name" value="PCD-like"/>
    <property type="match status" value="1"/>
</dbReference>
<feature type="compositionally biased region" description="Basic and acidic residues" evidence="5">
    <location>
        <begin position="1"/>
        <end position="10"/>
    </location>
</feature>
<comment type="caution">
    <text evidence="6">The sequence shown here is derived from an EMBL/GenBank/DDBJ whole genome shotgun (WGS) entry which is preliminary data.</text>
</comment>
<proteinExistence type="inferred from homology"/>
<dbReference type="GO" id="GO:0006729">
    <property type="term" value="P:tetrahydrobiopterin biosynthetic process"/>
    <property type="evidence" value="ECO:0007669"/>
    <property type="project" value="InterPro"/>
</dbReference>
<name>A0A423PLA3_9GAMM</name>
<dbReference type="GO" id="GO:0008124">
    <property type="term" value="F:4-alpha-hydroxytetrahydrobiopterin dehydratase activity"/>
    <property type="evidence" value="ECO:0007669"/>
    <property type="project" value="UniProtKB-UniRule"/>
</dbReference>
<dbReference type="RefSeq" id="WP_123631401.1">
    <property type="nucleotide sequence ID" value="NZ_AYKH01000022.1"/>
</dbReference>
<dbReference type="Proteomes" id="UP000283993">
    <property type="component" value="Unassembled WGS sequence"/>
</dbReference>
<organism evidence="6 7">
    <name type="scientific">Salinisphaera orenii MK-B5</name>
    <dbReference type="NCBI Taxonomy" id="856730"/>
    <lineage>
        <taxon>Bacteria</taxon>
        <taxon>Pseudomonadati</taxon>
        <taxon>Pseudomonadota</taxon>
        <taxon>Gammaproteobacteria</taxon>
        <taxon>Salinisphaerales</taxon>
        <taxon>Salinisphaeraceae</taxon>
        <taxon>Salinisphaera</taxon>
    </lineage>
</organism>
<dbReference type="CDD" id="cd00913">
    <property type="entry name" value="PCD_DCoH_subfamily_a"/>
    <property type="match status" value="1"/>
</dbReference>
<evidence type="ECO:0000256" key="2">
    <source>
        <dbReference type="ARBA" id="ARBA00006472"/>
    </source>
</evidence>
<feature type="region of interest" description="Disordered" evidence="5">
    <location>
        <begin position="1"/>
        <end position="22"/>
    </location>
</feature>
<dbReference type="EMBL" id="AYKH01000022">
    <property type="protein sequence ID" value="ROO26376.1"/>
    <property type="molecule type" value="Genomic_DNA"/>
</dbReference>
<evidence type="ECO:0000256" key="3">
    <source>
        <dbReference type="ARBA" id="ARBA00023239"/>
    </source>
</evidence>
<gene>
    <name evidence="6" type="ORF">SAOR_10545</name>
</gene>
<comment type="similarity">
    <text evidence="2 4">Belongs to the pterin-4-alpha-carbinolamine dehydratase family.</text>
</comment>
<accession>A0A423PLA3</accession>
<dbReference type="Pfam" id="PF01329">
    <property type="entry name" value="Pterin_4a"/>
    <property type="match status" value="1"/>
</dbReference>
<evidence type="ECO:0000256" key="1">
    <source>
        <dbReference type="ARBA" id="ARBA00001554"/>
    </source>
</evidence>
<comment type="catalytic activity">
    <reaction evidence="1 4">
        <text>(4aS,6R)-4a-hydroxy-L-erythro-5,6,7,8-tetrahydrobiopterin = (6R)-L-erythro-6,7-dihydrobiopterin + H2O</text>
        <dbReference type="Rhea" id="RHEA:11920"/>
        <dbReference type="ChEBI" id="CHEBI:15377"/>
        <dbReference type="ChEBI" id="CHEBI:15642"/>
        <dbReference type="ChEBI" id="CHEBI:43120"/>
        <dbReference type="EC" id="4.2.1.96"/>
    </reaction>
</comment>
<dbReference type="PANTHER" id="PTHR12599:SF0">
    <property type="entry name" value="PTERIN-4-ALPHA-CARBINOLAMINE DEHYDRATASE"/>
    <property type="match status" value="1"/>
</dbReference>
<evidence type="ECO:0000256" key="4">
    <source>
        <dbReference type="HAMAP-Rule" id="MF_00434"/>
    </source>
</evidence>
<evidence type="ECO:0000256" key="5">
    <source>
        <dbReference type="SAM" id="MobiDB-lite"/>
    </source>
</evidence>
<sequence>MTELAERHCAPCEGGTQPMNASDVSERLGQLSDRWTSDGDAKIVGQFKFKNYYHTQAFVNAVAYIAHCEDHHPDITFGYNQCTIELTTHAINGLSDNDFISAAKIDRLVD</sequence>